<dbReference type="Proteomes" id="UP000247978">
    <property type="component" value="Unassembled WGS sequence"/>
</dbReference>
<dbReference type="HAMAP" id="MF_01804">
    <property type="entry name" value="ScpB"/>
    <property type="match status" value="1"/>
</dbReference>
<dbReference type="InterPro" id="IPR005234">
    <property type="entry name" value="ScpB_csome_segregation"/>
</dbReference>
<reference evidence="6 7" key="1">
    <citation type="submission" date="2018-05" db="EMBL/GenBank/DDBJ databases">
        <title>Genomic Encyclopedia of Type Strains, Phase IV (KMG-IV): sequencing the most valuable type-strain genomes for metagenomic binning, comparative biology and taxonomic classification.</title>
        <authorList>
            <person name="Goeker M."/>
        </authorList>
    </citation>
    <scope>NUCLEOTIDE SEQUENCE [LARGE SCALE GENOMIC DNA]</scope>
    <source>
        <strain evidence="6 7">DSM 28556</strain>
    </source>
</reference>
<dbReference type="PANTHER" id="PTHR34298">
    <property type="entry name" value="SEGREGATION AND CONDENSATION PROTEIN B"/>
    <property type="match status" value="1"/>
</dbReference>
<keyword evidence="4 5" id="KW-0131">Cell cycle</keyword>
<dbReference type="Pfam" id="PF04079">
    <property type="entry name" value="SMC_ScpB"/>
    <property type="match status" value="1"/>
</dbReference>
<dbReference type="AlphaFoldDB" id="A0A2V3W6E4"/>
<sequence>MTIKYKGIVEGLLFASGDEGITMNQIAKVIDVSPETVKHLIEELTFDYEHINRGMTIIQSNEIYHLTTKPEHNEYYKKLLQHPRTTRMSQATLETLAIIAYEQPITRVEIEEIRGVNSDYAVQTLLARSLIENVGRKESIGRPILFGTSKEFLTYFGLSSIDELPPLPNEIDKESVEKEADLFFRQLTDETDEA</sequence>
<gene>
    <name evidence="5" type="primary">scpB</name>
    <name evidence="6" type="ORF">DFR56_103213</name>
</gene>
<evidence type="ECO:0000256" key="2">
    <source>
        <dbReference type="ARBA" id="ARBA00022618"/>
    </source>
</evidence>
<keyword evidence="1 5" id="KW-0963">Cytoplasm</keyword>
<evidence type="ECO:0000313" key="6">
    <source>
        <dbReference type="EMBL" id="PXW88708.1"/>
    </source>
</evidence>
<evidence type="ECO:0000313" key="7">
    <source>
        <dbReference type="Proteomes" id="UP000247978"/>
    </source>
</evidence>
<dbReference type="NCBIfam" id="TIGR00281">
    <property type="entry name" value="SMC-Scp complex subunit ScpB"/>
    <property type="match status" value="1"/>
</dbReference>
<name>A0A2V3W6E4_9BACI</name>
<dbReference type="GO" id="GO:0006260">
    <property type="term" value="P:DNA replication"/>
    <property type="evidence" value="ECO:0007669"/>
    <property type="project" value="UniProtKB-UniRule"/>
</dbReference>
<keyword evidence="7" id="KW-1185">Reference proteome</keyword>
<comment type="caution">
    <text evidence="6">The sequence shown here is derived from an EMBL/GenBank/DDBJ whole genome shotgun (WGS) entry which is preliminary data.</text>
</comment>
<keyword evidence="2 5" id="KW-0132">Cell division</keyword>
<keyword evidence="3 5" id="KW-0159">Chromosome partition</keyword>
<dbReference type="GO" id="GO:0051304">
    <property type="term" value="P:chromosome separation"/>
    <property type="evidence" value="ECO:0007669"/>
    <property type="project" value="InterPro"/>
</dbReference>
<dbReference type="Gene3D" id="1.10.10.10">
    <property type="entry name" value="Winged helix-like DNA-binding domain superfamily/Winged helix DNA-binding domain"/>
    <property type="match status" value="2"/>
</dbReference>
<comment type="function">
    <text evidence="5">Participates in chromosomal partition during cell division. May act via the formation of a condensin-like complex containing Smc and ScpA that pull DNA away from mid-cell into both cell halves.</text>
</comment>
<evidence type="ECO:0000256" key="5">
    <source>
        <dbReference type="HAMAP-Rule" id="MF_01804"/>
    </source>
</evidence>
<dbReference type="InterPro" id="IPR036390">
    <property type="entry name" value="WH_DNA-bd_sf"/>
</dbReference>
<evidence type="ECO:0000256" key="4">
    <source>
        <dbReference type="ARBA" id="ARBA00023306"/>
    </source>
</evidence>
<proteinExistence type="inferred from homology"/>
<dbReference type="OrthoDB" id="9806226at2"/>
<organism evidence="6 7">
    <name type="scientific">Pseudogracilibacillus auburnensis</name>
    <dbReference type="NCBI Taxonomy" id="1494959"/>
    <lineage>
        <taxon>Bacteria</taxon>
        <taxon>Bacillati</taxon>
        <taxon>Bacillota</taxon>
        <taxon>Bacilli</taxon>
        <taxon>Bacillales</taxon>
        <taxon>Bacillaceae</taxon>
        <taxon>Pseudogracilibacillus</taxon>
    </lineage>
</organism>
<dbReference type="GO" id="GO:0005737">
    <property type="term" value="C:cytoplasm"/>
    <property type="evidence" value="ECO:0007669"/>
    <property type="project" value="UniProtKB-SubCell"/>
</dbReference>
<dbReference type="SUPFAM" id="SSF46785">
    <property type="entry name" value="Winged helix' DNA-binding domain"/>
    <property type="match status" value="2"/>
</dbReference>
<comment type="subcellular location">
    <subcellularLocation>
        <location evidence="5">Cytoplasm</location>
    </subcellularLocation>
    <text evidence="5">Associated with two foci at the outer edges of the nucleoid region in young cells, and at four foci within both cell halves in older cells.</text>
</comment>
<dbReference type="RefSeq" id="WP_110394537.1">
    <property type="nucleotide sequence ID" value="NZ_JBHUHB010000001.1"/>
</dbReference>
<comment type="similarity">
    <text evidence="5">Belongs to the ScpB family.</text>
</comment>
<dbReference type="PIRSF" id="PIRSF019345">
    <property type="entry name" value="ScpB"/>
    <property type="match status" value="1"/>
</dbReference>
<dbReference type="InterPro" id="IPR036388">
    <property type="entry name" value="WH-like_DNA-bd_sf"/>
</dbReference>
<dbReference type="PANTHER" id="PTHR34298:SF2">
    <property type="entry name" value="SEGREGATION AND CONDENSATION PROTEIN B"/>
    <property type="match status" value="1"/>
</dbReference>
<accession>A0A2V3W6E4</accession>
<evidence type="ECO:0000256" key="1">
    <source>
        <dbReference type="ARBA" id="ARBA00022490"/>
    </source>
</evidence>
<dbReference type="EMBL" id="QJJQ01000003">
    <property type="protein sequence ID" value="PXW88708.1"/>
    <property type="molecule type" value="Genomic_DNA"/>
</dbReference>
<evidence type="ECO:0000256" key="3">
    <source>
        <dbReference type="ARBA" id="ARBA00022829"/>
    </source>
</evidence>
<protein>
    <recommendedName>
        <fullName evidence="5">Segregation and condensation protein B</fullName>
    </recommendedName>
</protein>
<comment type="subunit">
    <text evidence="5">Homodimer. Homodimerization may be required to stabilize the binding of ScpA to the Smc head domains. Component of a cohesin-like complex composed of ScpA, ScpB and the Smc homodimer, in which ScpA and ScpB bind to the head domain of Smc. The presence of the three proteins is required for the association of the complex with DNA.</text>
</comment>
<dbReference type="GO" id="GO:0051301">
    <property type="term" value="P:cell division"/>
    <property type="evidence" value="ECO:0007669"/>
    <property type="project" value="UniProtKB-KW"/>
</dbReference>